<evidence type="ECO:0000313" key="1">
    <source>
        <dbReference type="EMBL" id="KDO40547.1"/>
    </source>
</evidence>
<feature type="non-terminal residue" evidence="1">
    <location>
        <position position="8"/>
    </location>
</feature>
<proteinExistence type="predicted"/>
<keyword evidence="2" id="KW-1185">Reference proteome</keyword>
<accession>A0A067DNG4</accession>
<dbReference type="EMBL" id="KK785914">
    <property type="protein sequence ID" value="KDO40547.1"/>
    <property type="molecule type" value="Genomic_DNA"/>
</dbReference>
<evidence type="ECO:0000313" key="2">
    <source>
        <dbReference type="Proteomes" id="UP000027120"/>
    </source>
</evidence>
<organism evidence="1 2">
    <name type="scientific">Citrus sinensis</name>
    <name type="common">Sweet orange</name>
    <name type="synonym">Citrus aurantium var. sinensis</name>
    <dbReference type="NCBI Taxonomy" id="2711"/>
    <lineage>
        <taxon>Eukaryota</taxon>
        <taxon>Viridiplantae</taxon>
        <taxon>Streptophyta</taxon>
        <taxon>Embryophyta</taxon>
        <taxon>Tracheophyta</taxon>
        <taxon>Spermatophyta</taxon>
        <taxon>Magnoliopsida</taxon>
        <taxon>eudicotyledons</taxon>
        <taxon>Gunneridae</taxon>
        <taxon>Pentapetalae</taxon>
        <taxon>rosids</taxon>
        <taxon>malvids</taxon>
        <taxon>Sapindales</taxon>
        <taxon>Rutaceae</taxon>
        <taxon>Aurantioideae</taxon>
        <taxon>Citrus</taxon>
    </lineage>
</organism>
<protein>
    <submittedName>
        <fullName evidence="1">Uncharacterized protein</fullName>
    </submittedName>
</protein>
<reference evidence="1 2" key="1">
    <citation type="submission" date="2014-04" db="EMBL/GenBank/DDBJ databases">
        <authorList>
            <consortium name="International Citrus Genome Consortium"/>
            <person name="Gmitter F."/>
            <person name="Chen C."/>
            <person name="Farmerie W."/>
            <person name="Harkins T."/>
            <person name="Desany B."/>
            <person name="Mohiuddin M."/>
            <person name="Kodira C."/>
            <person name="Borodovsky M."/>
            <person name="Lomsadze A."/>
            <person name="Burns P."/>
            <person name="Jenkins J."/>
            <person name="Prochnik S."/>
            <person name="Shu S."/>
            <person name="Chapman J."/>
            <person name="Pitluck S."/>
            <person name="Schmutz J."/>
            <person name="Rokhsar D."/>
        </authorList>
    </citation>
    <scope>NUCLEOTIDE SEQUENCE</scope>
</reference>
<name>A0A067DNG4_CITSI</name>
<gene>
    <name evidence="1" type="ORF">CISIN_1g0455452mg</name>
</gene>
<sequence length="8" mass="1051">MNTTRYEH</sequence>
<dbReference type="Proteomes" id="UP000027120">
    <property type="component" value="Unassembled WGS sequence"/>
</dbReference>